<dbReference type="CDD" id="cd19176">
    <property type="entry name" value="SET_SETD3"/>
    <property type="match status" value="1"/>
</dbReference>
<evidence type="ECO:0000256" key="8">
    <source>
        <dbReference type="ARBA" id="ARBA00022833"/>
    </source>
</evidence>
<name>A0A1V9YBC3_ACHHY</name>
<dbReference type="PROSITE" id="PS51565">
    <property type="entry name" value="SAM_MT85_SETD3"/>
    <property type="match status" value="1"/>
</dbReference>
<dbReference type="EMBL" id="JNBR01002405">
    <property type="protein sequence ID" value="OQR82999.1"/>
    <property type="molecule type" value="Genomic_DNA"/>
</dbReference>
<evidence type="ECO:0000256" key="7">
    <source>
        <dbReference type="ARBA" id="ARBA00022801"/>
    </source>
</evidence>
<evidence type="ECO:0000256" key="1">
    <source>
        <dbReference type="ARBA" id="ARBA00001947"/>
    </source>
</evidence>
<evidence type="ECO:0000256" key="3">
    <source>
        <dbReference type="ARBA" id="ARBA00022694"/>
    </source>
</evidence>
<dbReference type="GO" id="GO:0046872">
    <property type="term" value="F:metal ion binding"/>
    <property type="evidence" value="ECO:0007669"/>
    <property type="project" value="UniProtKB-KW"/>
</dbReference>
<evidence type="ECO:0000256" key="9">
    <source>
        <dbReference type="PROSITE-ProRule" id="PRU00898"/>
    </source>
</evidence>
<keyword evidence="3" id="KW-0819">tRNA processing</keyword>
<dbReference type="InterPro" id="IPR044428">
    <property type="entry name" value="SETD3_SET"/>
</dbReference>
<evidence type="ECO:0000256" key="2">
    <source>
        <dbReference type="ARBA" id="ARBA00011738"/>
    </source>
</evidence>
<comment type="caution">
    <text evidence="10">The sequence shown here is derived from an EMBL/GenBank/DDBJ whole genome shotgun (WGS) entry which is preliminary data.</text>
</comment>
<dbReference type="PANTHER" id="PTHR46018">
    <property type="entry name" value="ZINC PHOSPHODIESTERASE ELAC PROTEIN 1"/>
    <property type="match status" value="1"/>
</dbReference>
<evidence type="ECO:0000313" key="10">
    <source>
        <dbReference type="EMBL" id="OQR82999.1"/>
    </source>
</evidence>
<dbReference type="Gene3D" id="3.60.15.10">
    <property type="entry name" value="Ribonuclease Z/Hydroxyacylglutathione hydrolase-like"/>
    <property type="match status" value="1"/>
</dbReference>
<keyword evidence="5" id="KW-0479">Metal-binding</keyword>
<dbReference type="Proteomes" id="UP000243579">
    <property type="component" value="Unassembled WGS sequence"/>
</dbReference>
<comment type="similarity">
    <text evidence="9">Belongs to the class V-like SAM-binding methyltransferase superfamily. SETD3 actin-histidine methyltransferase family.</text>
</comment>
<dbReference type="InterPro" id="IPR025785">
    <property type="entry name" value="SETD3"/>
</dbReference>
<dbReference type="GO" id="GO:0042781">
    <property type="term" value="F:3'-tRNA processing endoribonuclease activity"/>
    <property type="evidence" value="ECO:0007669"/>
    <property type="project" value="TreeGrafter"/>
</dbReference>
<keyword evidence="9" id="KW-0489">Methyltransferase</keyword>
<reference evidence="10 11" key="1">
    <citation type="journal article" date="2014" name="Genome Biol. Evol.">
        <title>The secreted proteins of Achlya hypogyna and Thraustotheca clavata identify the ancestral oomycete secretome and reveal gene acquisitions by horizontal gene transfer.</title>
        <authorList>
            <person name="Misner I."/>
            <person name="Blouin N."/>
            <person name="Leonard G."/>
            <person name="Richards T.A."/>
            <person name="Lane C.E."/>
        </authorList>
    </citation>
    <scope>NUCLEOTIDE SEQUENCE [LARGE SCALE GENOMIC DNA]</scope>
    <source>
        <strain evidence="10 11">ATCC 48635</strain>
    </source>
</reference>
<dbReference type="AlphaFoldDB" id="A0A1V9YBC3"/>
<dbReference type="PANTHER" id="PTHR46018:SF2">
    <property type="entry name" value="ZINC PHOSPHODIESTERASE ELAC PROTEIN 1"/>
    <property type="match status" value="1"/>
</dbReference>
<dbReference type="STRING" id="1202772.A0A1V9YBC3"/>
<keyword evidence="4" id="KW-0540">Nuclease</keyword>
<keyword evidence="9" id="KW-0949">S-adenosyl-L-methionine</keyword>
<dbReference type="InterPro" id="IPR013471">
    <property type="entry name" value="RNase_Z/BN"/>
</dbReference>
<sequence length="779" mass="84603">MLARRLRRLRLTTVPKHFADSRSLGPVTAEKSCPFTGFELIFLGTGAGSPSVERNATGLCLQLHGQTWLFDCGEGSLKQMFRSTLRVPSIDRIFITHLHGDHIFGLPGMVCTLNALCSTPLDKVTNLPVKRTISIYGPLGIFSYLNSALSISRATMTNIDIVVHELVPTDEDRDEFCGPTHECLRRDFIHANTSEGALQWDVFEDDTYKVVAGSVAHTIPCFGYVVEEQARPGHINVALAKARGLPPGPLYKDLKKGLSVPLPDGSLLQPHEVMTPDIRGRKVAILGDSSNSSGMLKLARNADVLVHESTLPHALLDQGSLTLHYWPRLRGIQDSAQSAMNYEGLASLLRTSPSSTSLLRDPAALASLSSAVQALRAKERPSSVACSSTSASLAAFAEWFAGETDASAAPIAFQYMGPTQGNGVVATKPIEVGDRVLFVPQRLLLTSSTAHVPGFADLQRDPLLSQFPSAMLALHLLYEVQRGDASPWAQYLRVLPATFHLPLDYAASDFKALEPTPAFAPAVQLLFNSLQQFLYVRIVLQRLLSPPVSLQTFTLDNYLWALSIVLTRQNNVPTDSDPRALALIPGWDLCNHAPGAITTYFDPELGGVVCDAMQRFEAGDQFTIFYGPRPNVELLVYSGFCLPENPLDLLPLPIPHAPDALWKIRSMLLAKINAIVDGDCVSVSVASSGVLADDVARQTLGVLLMDKDGLAKALRSLASLTEWNADVAARADALLQHACQKQADALDATRDAHPVVLAYVQTHRAIVHRALQVAEHKIG</sequence>
<dbReference type="InterPro" id="IPR046341">
    <property type="entry name" value="SET_dom_sf"/>
</dbReference>
<dbReference type="SUPFAM" id="SSF56281">
    <property type="entry name" value="Metallo-hydrolase/oxidoreductase"/>
    <property type="match status" value="1"/>
</dbReference>
<keyword evidence="6" id="KW-0255">Endonuclease</keyword>
<protein>
    <recommendedName>
        <fullName evidence="9">protein-histidine N-methyltransferase</fullName>
        <ecNumber evidence="9">2.1.1.85</ecNumber>
    </recommendedName>
</protein>
<dbReference type="Gene3D" id="3.90.1410.10">
    <property type="entry name" value="set domain protein methyltransferase, domain 1"/>
    <property type="match status" value="1"/>
</dbReference>
<dbReference type="HAMAP" id="MF_01818">
    <property type="entry name" value="RNase_Z_BN"/>
    <property type="match status" value="1"/>
</dbReference>
<dbReference type="CDD" id="cd07717">
    <property type="entry name" value="RNaseZ_ZiPD-like_MBL-fold"/>
    <property type="match status" value="1"/>
</dbReference>
<dbReference type="SUPFAM" id="SSF82199">
    <property type="entry name" value="SET domain"/>
    <property type="match status" value="1"/>
</dbReference>
<dbReference type="InterPro" id="IPR036866">
    <property type="entry name" value="RibonucZ/Hydroxyglut_hydro"/>
</dbReference>
<gene>
    <name evidence="10" type="ORF">ACHHYP_15197</name>
</gene>
<evidence type="ECO:0000256" key="6">
    <source>
        <dbReference type="ARBA" id="ARBA00022759"/>
    </source>
</evidence>
<proteinExistence type="inferred from homology"/>
<comment type="subunit">
    <text evidence="2">Homodimer.</text>
</comment>
<accession>A0A1V9YBC3</accession>
<evidence type="ECO:0000256" key="5">
    <source>
        <dbReference type="ARBA" id="ARBA00022723"/>
    </source>
</evidence>
<comment type="catalytic activity">
    <reaction evidence="9">
        <text>L-histidyl-[protein] + S-adenosyl-L-methionine = N(tele)-methyl-L-histidyl-[protein] + S-adenosyl-L-homocysteine + H(+)</text>
        <dbReference type="Rhea" id="RHEA:19369"/>
        <dbReference type="Rhea" id="RHEA-COMP:9745"/>
        <dbReference type="Rhea" id="RHEA-COMP:11600"/>
        <dbReference type="ChEBI" id="CHEBI:15378"/>
        <dbReference type="ChEBI" id="CHEBI:16367"/>
        <dbReference type="ChEBI" id="CHEBI:29979"/>
        <dbReference type="ChEBI" id="CHEBI:57856"/>
        <dbReference type="ChEBI" id="CHEBI:59789"/>
        <dbReference type="EC" id="2.1.1.85"/>
    </reaction>
</comment>
<dbReference type="EC" id="2.1.1.85" evidence="9"/>
<keyword evidence="11" id="KW-1185">Reference proteome</keyword>
<dbReference type="GO" id="GO:0032259">
    <property type="term" value="P:methylation"/>
    <property type="evidence" value="ECO:0007669"/>
    <property type="project" value="UniProtKB-KW"/>
</dbReference>
<dbReference type="Pfam" id="PF23023">
    <property type="entry name" value="Anti-Pycsar_Apyc1"/>
    <property type="match status" value="1"/>
</dbReference>
<keyword evidence="9" id="KW-0808">Transferase</keyword>
<comment type="cofactor">
    <cofactor evidence="1">
        <name>Zn(2+)</name>
        <dbReference type="ChEBI" id="CHEBI:29105"/>
    </cofactor>
</comment>
<dbReference type="GO" id="GO:0005634">
    <property type="term" value="C:nucleus"/>
    <property type="evidence" value="ECO:0007669"/>
    <property type="project" value="TreeGrafter"/>
</dbReference>
<dbReference type="OrthoDB" id="527344at2759"/>
<evidence type="ECO:0000256" key="4">
    <source>
        <dbReference type="ARBA" id="ARBA00022722"/>
    </source>
</evidence>
<dbReference type="GO" id="GO:0018064">
    <property type="term" value="F:protein-L-histidine N-tele-methyltransferase activity"/>
    <property type="evidence" value="ECO:0007669"/>
    <property type="project" value="UniProtKB-EC"/>
</dbReference>
<keyword evidence="8" id="KW-0862">Zinc</keyword>
<keyword evidence="7" id="KW-0378">Hydrolase</keyword>
<evidence type="ECO:0000313" key="11">
    <source>
        <dbReference type="Proteomes" id="UP000243579"/>
    </source>
</evidence>
<organism evidence="10 11">
    <name type="scientific">Achlya hypogyna</name>
    <name type="common">Oomycete</name>
    <name type="synonym">Protoachlya hypogyna</name>
    <dbReference type="NCBI Taxonomy" id="1202772"/>
    <lineage>
        <taxon>Eukaryota</taxon>
        <taxon>Sar</taxon>
        <taxon>Stramenopiles</taxon>
        <taxon>Oomycota</taxon>
        <taxon>Saprolegniomycetes</taxon>
        <taxon>Saprolegniales</taxon>
        <taxon>Achlyaceae</taxon>
        <taxon>Achlya</taxon>
    </lineage>
</organism>